<gene>
    <name evidence="1" type="ORF">LOK49_LG07G02991</name>
</gene>
<evidence type="ECO:0000313" key="2">
    <source>
        <dbReference type="Proteomes" id="UP001060215"/>
    </source>
</evidence>
<reference evidence="1 2" key="1">
    <citation type="journal article" date="2022" name="Plant J.">
        <title>Chromosome-level genome of Camellia lanceoleosa provides a valuable resource for understanding genome evolution and self-incompatibility.</title>
        <authorList>
            <person name="Gong W."/>
            <person name="Xiao S."/>
            <person name="Wang L."/>
            <person name="Liao Z."/>
            <person name="Chang Y."/>
            <person name="Mo W."/>
            <person name="Hu G."/>
            <person name="Li W."/>
            <person name="Zhao G."/>
            <person name="Zhu H."/>
            <person name="Hu X."/>
            <person name="Ji K."/>
            <person name="Xiang X."/>
            <person name="Song Q."/>
            <person name="Yuan D."/>
            <person name="Jin S."/>
            <person name="Zhang L."/>
        </authorList>
    </citation>
    <scope>NUCLEOTIDE SEQUENCE [LARGE SCALE GENOMIC DNA]</scope>
    <source>
        <strain evidence="1">SQ_2022a</strain>
    </source>
</reference>
<comment type="caution">
    <text evidence="1">The sequence shown here is derived from an EMBL/GenBank/DDBJ whole genome shotgun (WGS) entry which is preliminary data.</text>
</comment>
<dbReference type="Proteomes" id="UP001060215">
    <property type="component" value="Chromosome 7"/>
</dbReference>
<accession>A0ACC0H7P2</accession>
<evidence type="ECO:0000313" key="1">
    <source>
        <dbReference type="EMBL" id="KAI8007971.1"/>
    </source>
</evidence>
<protein>
    <submittedName>
        <fullName evidence="1">SH2 domain-containing protein A</fullName>
    </submittedName>
</protein>
<dbReference type="EMBL" id="CM045764">
    <property type="protein sequence ID" value="KAI8007971.1"/>
    <property type="molecule type" value="Genomic_DNA"/>
</dbReference>
<keyword evidence="2" id="KW-1185">Reference proteome</keyword>
<name>A0ACC0H7P2_9ERIC</name>
<sequence length="725" mass="81595">MGSNNVEVEDDYSCLKDLRLEINGEEATFSLCFWLYLSNSTPFFPSTILRQMCSETRCSVPFLVLDEKKRMMLLPLLFLYKEAPSPDNPTPWTEIPHASAKIVFPSEKWVHVGCEVATDVVRLHIDGEIVGEKPLTSSSSSDSNSHGLRRVSLAGADGDDDRFQGYVHGLEFLHKSSSIKDHFVKDPPLQLSIDGSSASEIEEDNDGVWSIVGGKASCRRNFSLDVIFLDVFGKRERELMNKEMEVVASLIYADNGTPVEKPNDAEAPLLTSYDGIEFAACDRPSKLINGRASFKLKISQLSSKCDNRLFRIRFDIPKMGRYPFFETFFGPIRCVSRNRNTRASSLMWKKSNSGIHLLGASPSSGLDNGSLELLYNIVNEAKLNPSSKRMKLGQENPLATCKADLTMHRTDEECNSRAWTADEDDNAYGTCLERRPENHEETDNSPSDSESIEGRNLDFKSMSGNRCPVTDLAIFKYCLGGLNERALLLKEMATAASEKELANFAQQVSLYLGCSHHGHQIIIAKKLVEEGTKAWELISQNNPNVHWENVVSEIEQRFRKIVCCSSRSLTQQDLELLRRISGCQELVARENFEKMWCWLYPVAFTLSRHWVNAMWNSASPKWIEGFITKEEAESSLQGLGGLQDPGTFVLRFPTSRSWPHPDAGNLVVTYIGSDYNIHHRLLSLDFIFSSGEKELNSILLQDMLLAEPELSRLGSSRRGRTEIDH</sequence>
<proteinExistence type="predicted"/>
<organism evidence="1 2">
    <name type="scientific">Camellia lanceoleosa</name>
    <dbReference type="NCBI Taxonomy" id="1840588"/>
    <lineage>
        <taxon>Eukaryota</taxon>
        <taxon>Viridiplantae</taxon>
        <taxon>Streptophyta</taxon>
        <taxon>Embryophyta</taxon>
        <taxon>Tracheophyta</taxon>
        <taxon>Spermatophyta</taxon>
        <taxon>Magnoliopsida</taxon>
        <taxon>eudicotyledons</taxon>
        <taxon>Gunneridae</taxon>
        <taxon>Pentapetalae</taxon>
        <taxon>asterids</taxon>
        <taxon>Ericales</taxon>
        <taxon>Theaceae</taxon>
        <taxon>Camellia</taxon>
    </lineage>
</organism>